<reference evidence="2 5" key="3">
    <citation type="submission" date="2020-07" db="EMBL/GenBank/DDBJ databases">
        <title>Sequencing the genomes of 1000 actinobacteria strains.</title>
        <authorList>
            <person name="Klenk H.-P."/>
        </authorList>
    </citation>
    <scope>NUCLEOTIDE SEQUENCE [LARGE SCALE GENOMIC DNA]</scope>
    <source>
        <strain evidence="2 5">DSM 45278</strain>
    </source>
</reference>
<dbReference type="AlphaFoldDB" id="A0A1V3BYQ8"/>
<evidence type="ECO:0000313" key="4">
    <source>
        <dbReference type="Proteomes" id="UP000189004"/>
    </source>
</evidence>
<dbReference type="PANTHER" id="PTHR43649:SF14">
    <property type="entry name" value="BLR3389 PROTEIN"/>
    <property type="match status" value="1"/>
</dbReference>
<evidence type="ECO:0000256" key="1">
    <source>
        <dbReference type="SAM" id="SignalP"/>
    </source>
</evidence>
<dbReference type="PROSITE" id="PS51257">
    <property type="entry name" value="PROKAR_LIPOPROTEIN"/>
    <property type="match status" value="1"/>
</dbReference>
<name>A0A1V3BYQ8_9ACTN</name>
<dbReference type="EMBL" id="MCOK01000001">
    <property type="protein sequence ID" value="OOC53681.1"/>
    <property type="molecule type" value="Genomic_DNA"/>
</dbReference>
<dbReference type="Pfam" id="PF01547">
    <property type="entry name" value="SBP_bac_1"/>
    <property type="match status" value="1"/>
</dbReference>
<gene>
    <name evidence="2" type="ORF">HNR06_004530</name>
    <name evidence="3" type="ORF">NOSIN_07610</name>
</gene>
<dbReference type="InterPro" id="IPR050490">
    <property type="entry name" value="Bact_solute-bd_prot1"/>
</dbReference>
<keyword evidence="4" id="KW-1185">Reference proteome</keyword>
<dbReference type="Proteomes" id="UP000189004">
    <property type="component" value="Unassembled WGS sequence"/>
</dbReference>
<dbReference type="Proteomes" id="UP000584931">
    <property type="component" value="Unassembled WGS sequence"/>
</dbReference>
<evidence type="ECO:0000313" key="2">
    <source>
        <dbReference type="EMBL" id="NYH54941.1"/>
    </source>
</evidence>
<evidence type="ECO:0000313" key="3">
    <source>
        <dbReference type="EMBL" id="OOC53681.1"/>
    </source>
</evidence>
<feature type="signal peptide" evidence="1">
    <location>
        <begin position="1"/>
        <end position="22"/>
    </location>
</feature>
<protein>
    <submittedName>
        <fullName evidence="3">Sugar-binding protein</fullName>
    </submittedName>
    <submittedName>
        <fullName evidence="2">Xylobiose transport system substrate-binding protein</fullName>
    </submittedName>
</protein>
<sequence length="428" mass="46397">MRTPRLGSVAGATALCLLAATACSGGGGGGGGDDQMHVWMYQDTLVVVQEGAVERFNEASETEAVIDEVPGDNYEERLRTAMGSSERPDVFFNWGGGSIEPYVEQDMLQPLDDMLADNPEFAESFIPSILEAGQVNGVQYGIPLRGTQPVILFYNETVFEEAGVEPPETWEDILGLVDTFKEEGVTPFALAGADPWTEQMWLQYLVDRIGGPEVFAEIVESKGAEGWDDPAVLEAAQMVRELVDSGAFGDSYASVSYTEGAASTLLSEGRAAMHLMGSWEYSTILDQDEEFAQENLGYVEFPPIEGGEGDPDNVVGNPTNFFSVTAETEHMDAALEFLTYTSEEEYVADMVANGEVPTTVNAEEAVADSPSPDFATFQYEMVRDAPHFQLSWDQALPPDVATPMVTEIESLFNGQSTPEQFVDALAAL</sequence>
<dbReference type="PANTHER" id="PTHR43649">
    <property type="entry name" value="ARABINOSE-BINDING PROTEIN-RELATED"/>
    <property type="match status" value="1"/>
</dbReference>
<accession>A0A7Y9XFP8</accession>
<dbReference type="STRING" id="501010.NOSIN_07610"/>
<comment type="caution">
    <text evidence="3">The sequence shown here is derived from an EMBL/GenBank/DDBJ whole genome shotgun (WGS) entry which is preliminary data.</text>
</comment>
<dbReference type="InterPro" id="IPR006059">
    <property type="entry name" value="SBP"/>
</dbReference>
<reference evidence="4" key="2">
    <citation type="submission" date="2016-08" db="EMBL/GenBank/DDBJ databases">
        <authorList>
            <person name="Tokovenko B."/>
            <person name="Kalinowski J."/>
        </authorList>
    </citation>
    <scope>NUCLEOTIDE SEQUENCE [LARGE SCALE GENOMIC DNA]</scope>
    <source>
        <strain evidence="4">UTMC102</strain>
    </source>
</reference>
<dbReference type="Gene3D" id="3.40.190.10">
    <property type="entry name" value="Periplasmic binding protein-like II"/>
    <property type="match status" value="2"/>
</dbReference>
<proteinExistence type="predicted"/>
<keyword evidence="1" id="KW-0732">Signal</keyword>
<dbReference type="OrthoDB" id="8317736at2"/>
<organism evidence="3 4">
    <name type="scientific">Nocardiopsis sinuspersici</name>
    <dbReference type="NCBI Taxonomy" id="501010"/>
    <lineage>
        <taxon>Bacteria</taxon>
        <taxon>Bacillati</taxon>
        <taxon>Actinomycetota</taxon>
        <taxon>Actinomycetes</taxon>
        <taxon>Streptosporangiales</taxon>
        <taxon>Nocardiopsidaceae</taxon>
        <taxon>Nocardiopsis</taxon>
    </lineage>
</organism>
<feature type="chain" id="PRO_5044566666" evidence="1">
    <location>
        <begin position="23"/>
        <end position="428"/>
    </location>
</feature>
<dbReference type="RefSeq" id="WP_077690068.1">
    <property type="nucleotide sequence ID" value="NZ_JACCHL010000001.1"/>
</dbReference>
<accession>A0A1V3BYQ8</accession>
<dbReference type="SUPFAM" id="SSF53850">
    <property type="entry name" value="Periplasmic binding protein-like II"/>
    <property type="match status" value="1"/>
</dbReference>
<evidence type="ECO:0000313" key="5">
    <source>
        <dbReference type="Proteomes" id="UP000584931"/>
    </source>
</evidence>
<reference evidence="3" key="1">
    <citation type="submission" date="2016-08" db="EMBL/GenBank/DDBJ databases">
        <authorList>
            <person name="Seilhamer J.J."/>
        </authorList>
    </citation>
    <scope>NUCLEOTIDE SEQUENCE [LARGE SCALE GENOMIC DNA]</scope>
    <source>
        <strain evidence="3">UTMC102</strain>
    </source>
</reference>
<dbReference type="EMBL" id="JACCHL010000001">
    <property type="protein sequence ID" value="NYH54941.1"/>
    <property type="molecule type" value="Genomic_DNA"/>
</dbReference>